<dbReference type="HOGENOM" id="CLU_1572625_0_0_1"/>
<keyword evidence="4" id="KW-0406">Ion transport</keyword>
<keyword evidence="4" id="KW-0813">Transport</keyword>
<dbReference type="InterPro" id="IPR007274">
    <property type="entry name" value="Cop_transporter"/>
</dbReference>
<feature type="transmembrane region" description="Helical" evidence="4">
    <location>
        <begin position="20"/>
        <end position="44"/>
    </location>
</feature>
<name>T1IYV7_STRMM</name>
<keyword evidence="6" id="KW-1185">Reference proteome</keyword>
<comment type="similarity">
    <text evidence="4">Belongs to the copper transporter (Ctr) (TC 1.A.56) family. SLC31A subfamily.</text>
</comment>
<sequence length="170" mass="19288">MPAAFEFTTTIKNLLFENVNISTVTGLIIACILITLLSGIYELIHFFRQYLIYKTKSSCQIPLNESSQLCCKDEPIRTTVKIQIHCAQSLLHMVQVLIGYIIMLCVMTFNAFFLLCVLLAIGIVYFMLGTLIPKYMDFPDEVCIPNNPKLADGNQSYSSINKEEETLRTE</sequence>
<feature type="transmembrane region" description="Helical" evidence="4">
    <location>
        <begin position="97"/>
        <end position="128"/>
    </location>
</feature>
<protein>
    <recommendedName>
        <fullName evidence="4">Copper transport protein</fullName>
    </recommendedName>
</protein>
<dbReference type="GO" id="GO:0005375">
    <property type="term" value="F:copper ion transmembrane transporter activity"/>
    <property type="evidence" value="ECO:0007669"/>
    <property type="project" value="UniProtKB-UniRule"/>
</dbReference>
<keyword evidence="2 4" id="KW-1133">Transmembrane helix</keyword>
<comment type="subcellular location">
    <subcellularLocation>
        <location evidence="4">Membrane</location>
        <topology evidence="4">Multi-pass membrane protein</topology>
    </subcellularLocation>
</comment>
<evidence type="ECO:0000256" key="2">
    <source>
        <dbReference type="ARBA" id="ARBA00022989"/>
    </source>
</evidence>
<keyword evidence="1 4" id="KW-0812">Transmembrane</keyword>
<organism evidence="5 6">
    <name type="scientific">Strigamia maritima</name>
    <name type="common">European centipede</name>
    <name type="synonym">Geophilus maritimus</name>
    <dbReference type="NCBI Taxonomy" id="126957"/>
    <lineage>
        <taxon>Eukaryota</taxon>
        <taxon>Metazoa</taxon>
        <taxon>Ecdysozoa</taxon>
        <taxon>Arthropoda</taxon>
        <taxon>Myriapoda</taxon>
        <taxon>Chilopoda</taxon>
        <taxon>Pleurostigmophora</taxon>
        <taxon>Geophilomorpha</taxon>
        <taxon>Linotaeniidae</taxon>
        <taxon>Strigamia</taxon>
    </lineage>
</organism>
<dbReference type="OMA" id="IMSYNAW"/>
<dbReference type="EMBL" id="JH431701">
    <property type="status" value="NOT_ANNOTATED_CDS"/>
    <property type="molecule type" value="Genomic_DNA"/>
</dbReference>
<dbReference type="GO" id="GO:0016020">
    <property type="term" value="C:membrane"/>
    <property type="evidence" value="ECO:0007669"/>
    <property type="project" value="UniProtKB-SubCell"/>
</dbReference>
<dbReference type="Pfam" id="PF04145">
    <property type="entry name" value="Ctr"/>
    <property type="match status" value="1"/>
</dbReference>
<dbReference type="PhylomeDB" id="T1IYV7"/>
<dbReference type="STRING" id="126957.T1IYV7"/>
<evidence type="ECO:0000313" key="5">
    <source>
        <dbReference type="EnsemblMetazoa" id="SMAR006425-PA"/>
    </source>
</evidence>
<keyword evidence="3 4" id="KW-0472">Membrane</keyword>
<dbReference type="PANTHER" id="PTHR12483">
    <property type="entry name" value="SOLUTE CARRIER FAMILY 31 COPPER TRANSPORTERS"/>
    <property type="match status" value="1"/>
</dbReference>
<proteinExistence type="inferred from homology"/>
<dbReference type="EnsemblMetazoa" id="SMAR006425-RA">
    <property type="protein sequence ID" value="SMAR006425-PA"/>
    <property type="gene ID" value="SMAR006425"/>
</dbReference>
<dbReference type="PANTHER" id="PTHR12483:SF115">
    <property type="entry name" value="COPPER TRANSPORT PROTEIN"/>
    <property type="match status" value="1"/>
</dbReference>
<reference evidence="5" key="2">
    <citation type="submission" date="2015-02" db="UniProtKB">
        <authorList>
            <consortium name="EnsemblMetazoa"/>
        </authorList>
    </citation>
    <scope>IDENTIFICATION</scope>
</reference>
<evidence type="ECO:0000313" key="6">
    <source>
        <dbReference type="Proteomes" id="UP000014500"/>
    </source>
</evidence>
<dbReference type="AlphaFoldDB" id="T1IYV7"/>
<dbReference type="eggNOG" id="KOG3386">
    <property type="taxonomic scope" value="Eukaryota"/>
</dbReference>
<evidence type="ECO:0000256" key="3">
    <source>
        <dbReference type="ARBA" id="ARBA00023136"/>
    </source>
</evidence>
<reference evidence="6" key="1">
    <citation type="submission" date="2011-05" db="EMBL/GenBank/DDBJ databases">
        <authorList>
            <person name="Richards S.R."/>
            <person name="Qu J."/>
            <person name="Jiang H."/>
            <person name="Jhangiani S.N."/>
            <person name="Agravi P."/>
            <person name="Goodspeed R."/>
            <person name="Gross S."/>
            <person name="Mandapat C."/>
            <person name="Jackson L."/>
            <person name="Mathew T."/>
            <person name="Pu L."/>
            <person name="Thornton R."/>
            <person name="Saada N."/>
            <person name="Wilczek-Boney K.B."/>
            <person name="Lee S."/>
            <person name="Kovar C."/>
            <person name="Wu Y."/>
            <person name="Scherer S.E."/>
            <person name="Worley K.C."/>
            <person name="Muzny D.M."/>
            <person name="Gibbs R."/>
        </authorList>
    </citation>
    <scope>NUCLEOTIDE SEQUENCE</scope>
    <source>
        <strain evidence="6">Brora</strain>
    </source>
</reference>
<accession>T1IYV7</accession>
<evidence type="ECO:0000256" key="1">
    <source>
        <dbReference type="ARBA" id="ARBA00022692"/>
    </source>
</evidence>
<evidence type="ECO:0000256" key="4">
    <source>
        <dbReference type="RuleBase" id="RU367022"/>
    </source>
</evidence>
<keyword evidence="4" id="KW-0187">Copper transport</keyword>
<dbReference type="Proteomes" id="UP000014500">
    <property type="component" value="Unassembled WGS sequence"/>
</dbReference>
<keyword evidence="4" id="KW-0186">Copper</keyword>